<protein>
    <recommendedName>
        <fullName evidence="4">Aminotransferase-like plant mobile domain-containing protein</fullName>
    </recommendedName>
</protein>
<feature type="compositionally biased region" description="Basic residues" evidence="1">
    <location>
        <begin position="137"/>
        <end position="150"/>
    </location>
</feature>
<evidence type="ECO:0000256" key="1">
    <source>
        <dbReference type="SAM" id="MobiDB-lite"/>
    </source>
</evidence>
<organism evidence="2 3">
    <name type="scientific">Stylosanthes scabra</name>
    <dbReference type="NCBI Taxonomy" id="79078"/>
    <lineage>
        <taxon>Eukaryota</taxon>
        <taxon>Viridiplantae</taxon>
        <taxon>Streptophyta</taxon>
        <taxon>Embryophyta</taxon>
        <taxon>Tracheophyta</taxon>
        <taxon>Spermatophyta</taxon>
        <taxon>Magnoliopsida</taxon>
        <taxon>eudicotyledons</taxon>
        <taxon>Gunneridae</taxon>
        <taxon>Pentapetalae</taxon>
        <taxon>rosids</taxon>
        <taxon>fabids</taxon>
        <taxon>Fabales</taxon>
        <taxon>Fabaceae</taxon>
        <taxon>Papilionoideae</taxon>
        <taxon>50 kb inversion clade</taxon>
        <taxon>dalbergioids sensu lato</taxon>
        <taxon>Dalbergieae</taxon>
        <taxon>Pterocarpus clade</taxon>
        <taxon>Stylosanthes</taxon>
    </lineage>
</organism>
<name>A0ABU6X215_9FABA</name>
<evidence type="ECO:0000313" key="3">
    <source>
        <dbReference type="Proteomes" id="UP001341840"/>
    </source>
</evidence>
<proteinExistence type="predicted"/>
<keyword evidence="3" id="KW-1185">Reference proteome</keyword>
<gene>
    <name evidence="2" type="ORF">PIB30_106861</name>
</gene>
<evidence type="ECO:0008006" key="4">
    <source>
        <dbReference type="Google" id="ProtNLM"/>
    </source>
</evidence>
<sequence>KKVFERSEWHQVDRVVMQLGANQHIPLRPLNIDVMHRHDSKWGKGEWYPTFLQGWYDMWRGRAQSRLVLEMAVGGVQPSHQYLLWYYPWAHVILMGYRDPAIHAPGVMPYYARDGIPEAPDMVQPEDGELPEVNPRVARRRRASARRSRGRGQAGPNGSPVRAEVPQQEVHADDAPDFDFGMTNADFLSLGLAGPSHPTPDT</sequence>
<feature type="region of interest" description="Disordered" evidence="1">
    <location>
        <begin position="120"/>
        <end position="178"/>
    </location>
</feature>
<accession>A0ABU6X215</accession>
<dbReference type="EMBL" id="JASCZI010185594">
    <property type="protein sequence ID" value="MED6190538.1"/>
    <property type="molecule type" value="Genomic_DNA"/>
</dbReference>
<comment type="caution">
    <text evidence="2">The sequence shown here is derived from an EMBL/GenBank/DDBJ whole genome shotgun (WGS) entry which is preliminary data.</text>
</comment>
<reference evidence="2 3" key="1">
    <citation type="journal article" date="2023" name="Plants (Basel)">
        <title>Bridging the Gap: Combining Genomics and Transcriptomics Approaches to Understand Stylosanthes scabra, an Orphan Legume from the Brazilian Caatinga.</title>
        <authorList>
            <person name="Ferreira-Neto J.R.C."/>
            <person name="da Silva M.D."/>
            <person name="Binneck E."/>
            <person name="de Melo N.F."/>
            <person name="da Silva R.H."/>
            <person name="de Melo A.L.T.M."/>
            <person name="Pandolfi V."/>
            <person name="Bustamante F.O."/>
            <person name="Brasileiro-Vidal A.C."/>
            <person name="Benko-Iseppon A.M."/>
        </authorList>
    </citation>
    <scope>NUCLEOTIDE SEQUENCE [LARGE SCALE GENOMIC DNA]</scope>
    <source>
        <tissue evidence="2">Leaves</tissue>
    </source>
</reference>
<dbReference type="Proteomes" id="UP001341840">
    <property type="component" value="Unassembled WGS sequence"/>
</dbReference>
<evidence type="ECO:0000313" key="2">
    <source>
        <dbReference type="EMBL" id="MED6190538.1"/>
    </source>
</evidence>
<feature type="non-terminal residue" evidence="2">
    <location>
        <position position="1"/>
    </location>
</feature>